<keyword evidence="2 5" id="KW-0812">Transmembrane</keyword>
<sequence length="218" mass="25102">MKVGQTVTFVSQGYVSPRGKPNQPSKPDAGEWLFDDHVFQLLPYEKNLFDKTQLPVMLKALTNVATQTRVRFIGKILGYNRKYDVSMMMMDKCMAMQNGFQFAVGRSQQCILFLFPGLNIDTRIKYALFIIIVFCMGIFNEIIIYSRHLLVQRPNVWSSVFVQQLCISLSYGIHMLFAYCLMLLVMTYDIGIFIALLSGLILGHFIFGIIRIRNRTQI</sequence>
<evidence type="ECO:0000256" key="1">
    <source>
        <dbReference type="ARBA" id="ARBA00004141"/>
    </source>
</evidence>
<feature type="transmembrane region" description="Helical" evidence="5">
    <location>
        <begin position="190"/>
        <end position="210"/>
    </location>
</feature>
<evidence type="ECO:0000256" key="4">
    <source>
        <dbReference type="ARBA" id="ARBA00023136"/>
    </source>
</evidence>
<keyword evidence="5" id="KW-0187">Copper transport</keyword>
<dbReference type="Pfam" id="PF04145">
    <property type="entry name" value="Ctr"/>
    <property type="match status" value="1"/>
</dbReference>
<dbReference type="GO" id="GO:0005375">
    <property type="term" value="F:copper ion transmembrane transporter activity"/>
    <property type="evidence" value="ECO:0007669"/>
    <property type="project" value="UniProtKB-UniRule"/>
</dbReference>
<dbReference type="AlphaFoldDB" id="A0A819X068"/>
<keyword evidence="5" id="KW-0813">Transport</keyword>
<evidence type="ECO:0000256" key="5">
    <source>
        <dbReference type="RuleBase" id="RU367022"/>
    </source>
</evidence>
<dbReference type="Proteomes" id="UP000663868">
    <property type="component" value="Unassembled WGS sequence"/>
</dbReference>
<feature type="transmembrane region" description="Helical" evidence="5">
    <location>
        <begin position="126"/>
        <end position="145"/>
    </location>
</feature>
<evidence type="ECO:0000313" key="7">
    <source>
        <dbReference type="Proteomes" id="UP000663868"/>
    </source>
</evidence>
<proteinExistence type="inferred from homology"/>
<keyword evidence="4 5" id="KW-0472">Membrane</keyword>
<name>A0A819X068_9BILA</name>
<evidence type="ECO:0000256" key="2">
    <source>
        <dbReference type="ARBA" id="ARBA00022692"/>
    </source>
</evidence>
<keyword evidence="5" id="KW-0186">Copper</keyword>
<evidence type="ECO:0000256" key="3">
    <source>
        <dbReference type="ARBA" id="ARBA00022989"/>
    </source>
</evidence>
<comment type="similarity">
    <text evidence="5">Belongs to the copper transporter (Ctr) (TC 1.A.56) family. SLC31A subfamily.</text>
</comment>
<keyword evidence="3 5" id="KW-1133">Transmembrane helix</keyword>
<protein>
    <recommendedName>
        <fullName evidence="5">Copper transport protein</fullName>
    </recommendedName>
</protein>
<dbReference type="PANTHER" id="PTHR12483">
    <property type="entry name" value="SOLUTE CARRIER FAMILY 31 COPPER TRANSPORTERS"/>
    <property type="match status" value="1"/>
</dbReference>
<feature type="transmembrane region" description="Helical" evidence="5">
    <location>
        <begin position="165"/>
        <end position="184"/>
    </location>
</feature>
<dbReference type="PANTHER" id="PTHR12483:SF27">
    <property type="entry name" value="COPPER TRANSPORT PROTEIN CTR1"/>
    <property type="match status" value="1"/>
</dbReference>
<dbReference type="EMBL" id="CAJOBB010005576">
    <property type="protein sequence ID" value="CAF4133144.1"/>
    <property type="molecule type" value="Genomic_DNA"/>
</dbReference>
<organism evidence="6 7">
    <name type="scientific">Adineta steineri</name>
    <dbReference type="NCBI Taxonomy" id="433720"/>
    <lineage>
        <taxon>Eukaryota</taxon>
        <taxon>Metazoa</taxon>
        <taxon>Spiralia</taxon>
        <taxon>Gnathifera</taxon>
        <taxon>Rotifera</taxon>
        <taxon>Eurotatoria</taxon>
        <taxon>Bdelloidea</taxon>
        <taxon>Adinetida</taxon>
        <taxon>Adinetidae</taxon>
        <taxon>Adineta</taxon>
    </lineage>
</organism>
<evidence type="ECO:0000313" key="6">
    <source>
        <dbReference type="EMBL" id="CAF4133144.1"/>
    </source>
</evidence>
<feature type="non-terminal residue" evidence="6">
    <location>
        <position position="1"/>
    </location>
</feature>
<dbReference type="GO" id="GO:0005886">
    <property type="term" value="C:plasma membrane"/>
    <property type="evidence" value="ECO:0007669"/>
    <property type="project" value="TreeGrafter"/>
</dbReference>
<accession>A0A819X068</accession>
<comment type="caution">
    <text evidence="6">The sequence shown here is derived from an EMBL/GenBank/DDBJ whole genome shotgun (WGS) entry which is preliminary data.</text>
</comment>
<dbReference type="InterPro" id="IPR007274">
    <property type="entry name" value="Cop_transporter"/>
</dbReference>
<reference evidence="6" key="1">
    <citation type="submission" date="2021-02" db="EMBL/GenBank/DDBJ databases">
        <authorList>
            <person name="Nowell W R."/>
        </authorList>
    </citation>
    <scope>NUCLEOTIDE SEQUENCE</scope>
</reference>
<keyword evidence="5" id="KW-0406">Ion transport</keyword>
<gene>
    <name evidence="6" type="ORF">KXQ929_LOCUS36290</name>
</gene>
<comment type="subcellular location">
    <subcellularLocation>
        <location evidence="1 5">Membrane</location>
        <topology evidence="1 5">Multi-pass membrane protein</topology>
    </subcellularLocation>
</comment>